<comment type="caution">
    <text evidence="2">The sequence shown here is derived from an EMBL/GenBank/DDBJ whole genome shotgun (WGS) entry which is preliminary data.</text>
</comment>
<keyword evidence="3" id="KW-1185">Reference proteome</keyword>
<sequence>MTSTDVVLGTYNDEDGPEHAYNDEDGPEHALYVTRDHSWHGVLWSSALVTEDRPDKIPCWVGAGFPDPP</sequence>
<name>A0A4V5MYN1_9ACTN</name>
<dbReference type="OrthoDB" id="5170563at2"/>
<accession>A0A4V5MYN1</accession>
<reference evidence="2 3" key="1">
    <citation type="submission" date="2019-04" db="EMBL/GenBank/DDBJ databases">
        <title>Streptomyces oryziradicis sp. nov., a novel actinomycete isolated from rhizosphere soil of rice (Oryza sativa L.).</title>
        <authorList>
            <person name="Li C."/>
        </authorList>
    </citation>
    <scope>NUCLEOTIDE SEQUENCE [LARGE SCALE GENOMIC DNA]</scope>
    <source>
        <strain evidence="2 3">NEAU-C40</strain>
    </source>
</reference>
<evidence type="ECO:0000313" key="2">
    <source>
        <dbReference type="EMBL" id="TJZ99308.1"/>
    </source>
</evidence>
<evidence type="ECO:0000256" key="1">
    <source>
        <dbReference type="SAM" id="MobiDB-lite"/>
    </source>
</evidence>
<dbReference type="AlphaFoldDB" id="A0A4V5MYN1"/>
<dbReference type="RefSeq" id="WP_136730043.1">
    <property type="nucleotide sequence ID" value="NZ_SUMC01000111.1"/>
</dbReference>
<proteinExistence type="predicted"/>
<gene>
    <name evidence="2" type="ORF">FCI23_46325</name>
</gene>
<dbReference type="Proteomes" id="UP000305778">
    <property type="component" value="Unassembled WGS sequence"/>
</dbReference>
<organism evidence="2 3">
    <name type="scientific">Actinacidiphila oryziradicis</name>
    <dbReference type="NCBI Taxonomy" id="2571141"/>
    <lineage>
        <taxon>Bacteria</taxon>
        <taxon>Bacillati</taxon>
        <taxon>Actinomycetota</taxon>
        <taxon>Actinomycetes</taxon>
        <taxon>Kitasatosporales</taxon>
        <taxon>Streptomycetaceae</taxon>
        <taxon>Actinacidiphila</taxon>
    </lineage>
</organism>
<dbReference type="EMBL" id="SUMC01000111">
    <property type="protein sequence ID" value="TJZ99308.1"/>
    <property type="molecule type" value="Genomic_DNA"/>
</dbReference>
<feature type="region of interest" description="Disordered" evidence="1">
    <location>
        <begin position="1"/>
        <end position="21"/>
    </location>
</feature>
<protein>
    <submittedName>
        <fullName evidence="2">Uncharacterized protein</fullName>
    </submittedName>
</protein>
<evidence type="ECO:0000313" key="3">
    <source>
        <dbReference type="Proteomes" id="UP000305778"/>
    </source>
</evidence>